<accession>A0A1N7H7N5</accession>
<feature type="coiled-coil region" evidence="1">
    <location>
        <begin position="361"/>
        <end position="410"/>
    </location>
</feature>
<dbReference type="AlphaFoldDB" id="A0A1N7H7N5"/>
<evidence type="ECO:0000256" key="3">
    <source>
        <dbReference type="SAM" id="Phobius"/>
    </source>
</evidence>
<feature type="region of interest" description="Disordered" evidence="2">
    <location>
        <begin position="480"/>
        <end position="529"/>
    </location>
</feature>
<dbReference type="STRING" id="308853.SAMN05421752_1306"/>
<gene>
    <name evidence="4" type="ORF">SAMN05421752_1306</name>
</gene>
<keyword evidence="3" id="KW-0472">Membrane</keyword>
<feature type="compositionally biased region" description="Basic and acidic residues" evidence="2">
    <location>
        <begin position="499"/>
        <end position="517"/>
    </location>
</feature>
<keyword evidence="3" id="KW-1133">Transmembrane helix</keyword>
<dbReference type="EMBL" id="FTNR01000030">
    <property type="protein sequence ID" value="SIS20885.1"/>
    <property type="molecule type" value="Genomic_DNA"/>
</dbReference>
<keyword evidence="3" id="KW-0812">Transmembrane</keyword>
<keyword evidence="1" id="KW-0175">Coiled coil</keyword>
<keyword evidence="5" id="KW-1185">Reference proteome</keyword>
<proteinExistence type="predicted"/>
<reference evidence="5" key="1">
    <citation type="submission" date="2017-01" db="EMBL/GenBank/DDBJ databases">
        <authorList>
            <person name="Varghese N."/>
            <person name="Submissions S."/>
        </authorList>
    </citation>
    <scope>NUCLEOTIDE SEQUENCE [LARGE SCALE GENOMIC DNA]</scope>
    <source>
        <strain evidence="5">type strain: HArc-</strain>
    </source>
</reference>
<name>A0A1N7H7N5_9EURY</name>
<organism evidence="4 5">
    <name type="scientific">Natronorubrum thiooxidans</name>
    <dbReference type="NCBI Taxonomy" id="308853"/>
    <lineage>
        <taxon>Archaea</taxon>
        <taxon>Methanobacteriati</taxon>
        <taxon>Methanobacteriota</taxon>
        <taxon>Stenosarchaea group</taxon>
        <taxon>Halobacteria</taxon>
        <taxon>Halobacteriales</taxon>
        <taxon>Natrialbaceae</taxon>
        <taxon>Natronorubrum</taxon>
    </lineage>
</organism>
<protein>
    <submittedName>
        <fullName evidence="4">Uncharacterized protein</fullName>
    </submittedName>
</protein>
<evidence type="ECO:0000256" key="1">
    <source>
        <dbReference type="SAM" id="Coils"/>
    </source>
</evidence>
<evidence type="ECO:0000256" key="2">
    <source>
        <dbReference type="SAM" id="MobiDB-lite"/>
    </source>
</evidence>
<dbReference type="Proteomes" id="UP000185936">
    <property type="component" value="Unassembled WGS sequence"/>
</dbReference>
<evidence type="ECO:0000313" key="4">
    <source>
        <dbReference type="EMBL" id="SIS20885.1"/>
    </source>
</evidence>
<feature type="transmembrane region" description="Helical" evidence="3">
    <location>
        <begin position="46"/>
        <end position="63"/>
    </location>
</feature>
<sequence length="561" mass="63836">MRVTDVVFKSDTPVDEDQALAVAVSEALMDPLSDHLKQQQTMLRQVVGVGMIGVALSIVALAIDVSGNLPILLLLGGIAVAGGGYVYVNSREPDVTVTGIDKAYWTGYCISDDAGVVVYDATESIDHTSFEIERLADEEMIGNAAEQLDELEEFPVVMPTEENIERTFMDTLERVRSEIDDAERHTLEMPVLHTDNPAANGITSVTDLVDDGQDSVDVNVEVTVDEAQNDIESLAQLNQIAAADDDEAKLEAVSNKSQQLVDDLSGMQETAIDLLNDHVGTAADSFGLVSYNFYCPDCLADDVESKTTMSDLDSGEWYCETCRSYRETEDIVPRHRIKDDVVNPVWDQLWIEKDDERREIYEKVEDQKRELQEREFEQRSEEIRSATDRIKDLRSRIRDLKTQAKAAEGTVEEIGSLMVKYDRINEERKREFRRDVEESFDQIDQRTSEILERMQNEQQKRLAESEQAAKEKAELLREEERRRDAEKFAAQQKLQTARKQAEMEKSAELHEAEMSVEKRHHRENWMLKTRGRTYIPGRINQMKMKKDRLTRASVRTDGGEN</sequence>
<evidence type="ECO:0000313" key="5">
    <source>
        <dbReference type="Proteomes" id="UP000185936"/>
    </source>
</evidence>